<keyword evidence="3" id="KW-0472">Membrane</keyword>
<feature type="transmembrane region" description="Helical" evidence="3">
    <location>
        <begin position="368"/>
        <end position="387"/>
    </location>
</feature>
<keyword evidence="5" id="KW-1185">Reference proteome</keyword>
<feature type="transmembrane region" description="Helical" evidence="3">
    <location>
        <begin position="156"/>
        <end position="178"/>
    </location>
</feature>
<dbReference type="InterPro" id="IPR011701">
    <property type="entry name" value="MFS"/>
</dbReference>
<feature type="transmembrane region" description="Helical" evidence="3">
    <location>
        <begin position="237"/>
        <end position="260"/>
    </location>
</feature>
<gene>
    <name evidence="4" type="ORF">EAV92_18050</name>
</gene>
<dbReference type="Pfam" id="PF07690">
    <property type="entry name" value="MFS_1"/>
    <property type="match status" value="1"/>
</dbReference>
<name>A0A3G3K2A2_9BACL</name>
<dbReference type="GO" id="GO:0005886">
    <property type="term" value="C:plasma membrane"/>
    <property type="evidence" value="ECO:0007669"/>
    <property type="project" value="UniProtKB-SubCell"/>
</dbReference>
<dbReference type="AlphaFoldDB" id="A0A3G3K2A2"/>
<organism evidence="4 5">
    <name type="scientific">Cohnella candidum</name>
    <dbReference type="NCBI Taxonomy" id="2674991"/>
    <lineage>
        <taxon>Bacteria</taxon>
        <taxon>Bacillati</taxon>
        <taxon>Bacillota</taxon>
        <taxon>Bacilli</taxon>
        <taxon>Bacillales</taxon>
        <taxon>Paenibacillaceae</taxon>
        <taxon>Cohnella</taxon>
    </lineage>
</organism>
<dbReference type="CDD" id="cd06174">
    <property type="entry name" value="MFS"/>
    <property type="match status" value="1"/>
</dbReference>
<protein>
    <submittedName>
        <fullName evidence="4">MFS transporter</fullName>
    </submittedName>
</protein>
<proteinExistence type="predicted"/>
<reference evidence="4 5" key="1">
    <citation type="submission" date="2018-10" db="EMBL/GenBank/DDBJ databases">
        <title>Genome Sequence of Cohnella sp.</title>
        <authorList>
            <person name="Srinivasan S."/>
            <person name="Kim M.K."/>
        </authorList>
    </citation>
    <scope>NUCLEOTIDE SEQUENCE [LARGE SCALE GENOMIC DNA]</scope>
    <source>
        <strain evidence="4 5">18JY8-7</strain>
    </source>
</reference>
<feature type="transmembrane region" description="Helical" evidence="3">
    <location>
        <begin position="324"/>
        <end position="348"/>
    </location>
</feature>
<feature type="transmembrane region" description="Helical" evidence="3">
    <location>
        <begin position="63"/>
        <end position="84"/>
    </location>
</feature>
<evidence type="ECO:0000256" key="1">
    <source>
        <dbReference type="ARBA" id="ARBA00004651"/>
    </source>
</evidence>
<accession>A0A3G3K2A2</accession>
<feature type="transmembrane region" description="Helical" evidence="3">
    <location>
        <begin position="298"/>
        <end position="318"/>
    </location>
</feature>
<feature type="transmembrane region" description="Helical" evidence="3">
    <location>
        <begin position="96"/>
        <end position="115"/>
    </location>
</feature>
<feature type="transmembrane region" description="Helical" evidence="3">
    <location>
        <begin position="393"/>
        <end position="412"/>
    </location>
</feature>
<dbReference type="SUPFAM" id="SSF103473">
    <property type="entry name" value="MFS general substrate transporter"/>
    <property type="match status" value="1"/>
</dbReference>
<keyword evidence="3" id="KW-0812">Transmembrane</keyword>
<evidence type="ECO:0000256" key="2">
    <source>
        <dbReference type="SAM" id="MobiDB-lite"/>
    </source>
</evidence>
<feature type="transmembrane region" description="Helical" evidence="3">
    <location>
        <begin position="272"/>
        <end position="291"/>
    </location>
</feature>
<dbReference type="GO" id="GO:0022857">
    <property type="term" value="F:transmembrane transporter activity"/>
    <property type="evidence" value="ECO:0007669"/>
    <property type="project" value="InterPro"/>
</dbReference>
<comment type="subcellular location">
    <subcellularLocation>
        <location evidence="1">Cell membrane</location>
        <topology evidence="1">Multi-pass membrane protein</topology>
    </subcellularLocation>
</comment>
<feature type="region of interest" description="Disordered" evidence="2">
    <location>
        <begin position="1"/>
        <end position="25"/>
    </location>
</feature>
<feature type="transmembrane region" description="Helical" evidence="3">
    <location>
        <begin position="33"/>
        <end position="57"/>
    </location>
</feature>
<dbReference type="EMBL" id="CP033433">
    <property type="protein sequence ID" value="AYQ74301.1"/>
    <property type="molecule type" value="Genomic_DNA"/>
</dbReference>
<dbReference type="KEGG" id="coh:EAV92_18050"/>
<evidence type="ECO:0000256" key="3">
    <source>
        <dbReference type="SAM" id="Phobius"/>
    </source>
</evidence>
<evidence type="ECO:0000313" key="5">
    <source>
        <dbReference type="Proteomes" id="UP000269097"/>
    </source>
</evidence>
<sequence length="470" mass="52113">MAPILQSKERGPACMPSSPSSAGTRRLDGQTRLLLLVNGLYITASLLSGTFLGIYIWKASRNFVLLGWFTLLTHVLMAVTFWIAGYLAKKGRSGTCIRLGIGVSAVFYGIVLLLGKAAVNYVWLLGMVQGLAVGLFWLGFNVIYFEATNAANRDKFNGFAGVTGSLVGMAAPWGSGYFISHMAGESGYRIIFMVSLGIFVAGVLVSFLLHNREPGGQYQWRLPAKIWRVPRTPWRPVIGALIAQGFRETVFGVLIGLLVYIHTGSEMKLGNYSLITQIVAFVTFFAVGRWLKPRWRRIGMLVGTIAMTLVILPFFFGVNYTTLLIFGIGTSLFIPFFTIPMTSSVFDLIGTNEESVRQRSEYVVLRELSLNVGRILGMTVFIVTLSISKAPAVINWMMLLIGSAPIISWFFMRDRLAPKLERDHSAARAVPFFVQGSEERDHVRHKRPALEHIAHGDFQGNDDAREQPQT</sequence>
<dbReference type="InterPro" id="IPR036259">
    <property type="entry name" value="MFS_trans_sf"/>
</dbReference>
<dbReference type="PANTHER" id="PTHR23526:SF2">
    <property type="entry name" value="MAJOR FACILITATOR SUPERFAMILY (MFS) PROFILE DOMAIN-CONTAINING PROTEIN"/>
    <property type="match status" value="1"/>
</dbReference>
<keyword evidence="3" id="KW-1133">Transmembrane helix</keyword>
<feature type="transmembrane region" description="Helical" evidence="3">
    <location>
        <begin position="121"/>
        <end position="144"/>
    </location>
</feature>
<dbReference type="PANTHER" id="PTHR23526">
    <property type="entry name" value="INTEGRAL MEMBRANE TRANSPORT PROTEIN-RELATED"/>
    <property type="match status" value="1"/>
</dbReference>
<dbReference type="Proteomes" id="UP000269097">
    <property type="component" value="Chromosome"/>
</dbReference>
<feature type="transmembrane region" description="Helical" evidence="3">
    <location>
        <begin position="190"/>
        <end position="209"/>
    </location>
</feature>
<evidence type="ECO:0000313" key="4">
    <source>
        <dbReference type="EMBL" id="AYQ74301.1"/>
    </source>
</evidence>
<dbReference type="Gene3D" id="1.20.1250.20">
    <property type="entry name" value="MFS general substrate transporter like domains"/>
    <property type="match status" value="2"/>
</dbReference>
<dbReference type="InterPro" id="IPR052528">
    <property type="entry name" value="Sugar_transport-like"/>
</dbReference>